<organism evidence="1 2">
    <name type="scientific">Marinifilum flexuosum</name>
    <dbReference type="NCBI Taxonomy" id="1117708"/>
    <lineage>
        <taxon>Bacteria</taxon>
        <taxon>Pseudomonadati</taxon>
        <taxon>Bacteroidota</taxon>
        <taxon>Bacteroidia</taxon>
        <taxon>Marinilabiliales</taxon>
        <taxon>Marinifilaceae</taxon>
    </lineage>
</organism>
<keyword evidence="2" id="KW-1185">Reference proteome</keyword>
<accession>A0A419X3V8</accession>
<dbReference type="Proteomes" id="UP000284531">
    <property type="component" value="Unassembled WGS sequence"/>
</dbReference>
<name>A0A419X3V8_9BACT</name>
<evidence type="ECO:0000313" key="1">
    <source>
        <dbReference type="EMBL" id="RKE02446.1"/>
    </source>
</evidence>
<evidence type="ECO:0000313" key="2">
    <source>
        <dbReference type="Proteomes" id="UP000284531"/>
    </source>
</evidence>
<reference evidence="1 2" key="1">
    <citation type="submission" date="2018-09" db="EMBL/GenBank/DDBJ databases">
        <title>Genomic Encyclopedia of Archaeal and Bacterial Type Strains, Phase II (KMG-II): from individual species to whole genera.</title>
        <authorList>
            <person name="Goeker M."/>
        </authorList>
    </citation>
    <scope>NUCLEOTIDE SEQUENCE [LARGE SCALE GENOMIC DNA]</scope>
    <source>
        <strain evidence="1 2">DSM 21950</strain>
    </source>
</reference>
<dbReference type="Pfam" id="PF18977">
    <property type="entry name" value="DUF5713"/>
    <property type="match status" value="1"/>
</dbReference>
<dbReference type="EMBL" id="RAPQ01000009">
    <property type="protein sequence ID" value="RKE02446.1"/>
    <property type="molecule type" value="Genomic_DNA"/>
</dbReference>
<proteinExistence type="predicted"/>
<comment type="caution">
    <text evidence="1">The sequence shown here is derived from an EMBL/GenBank/DDBJ whole genome shotgun (WGS) entry which is preliminary data.</text>
</comment>
<dbReference type="RefSeq" id="WP_211334490.1">
    <property type="nucleotide sequence ID" value="NZ_RAPQ01000009.1"/>
</dbReference>
<gene>
    <name evidence="1" type="ORF">BXY64_2536</name>
</gene>
<dbReference type="InterPro" id="IPR043767">
    <property type="entry name" value="DUF5713"/>
</dbReference>
<dbReference type="AlphaFoldDB" id="A0A419X3V8"/>
<protein>
    <submittedName>
        <fullName evidence="1">Uncharacterized protein</fullName>
    </submittedName>
</protein>
<sequence length="151" mass="17665">MNNQVLIIIAAFLFAVVLFSCNTNKENKNKAEFKQLTKQDIKNKKLKNYKFLNGMRQDKYFPGFLVDKCERILIELCLNIEEQKPKSLNELYKLTHGATNEINELQDEFYKNDSEIETAAREIIAMDFYFIAQAYSFSAADVEELIATRDW</sequence>